<dbReference type="PROSITE" id="PS00862">
    <property type="entry name" value="OX2_COVAL_FAD"/>
    <property type="match status" value="1"/>
</dbReference>
<accession>A0A5C4J100</accession>
<dbReference type="AlphaFoldDB" id="A0A5C4J100"/>
<dbReference type="Gene3D" id="3.30.465.10">
    <property type="match status" value="1"/>
</dbReference>
<evidence type="ECO:0000256" key="5">
    <source>
        <dbReference type="ARBA" id="ARBA00023002"/>
    </source>
</evidence>
<protein>
    <submittedName>
        <fullName evidence="8">FAD-binding oxidoreductase</fullName>
    </submittedName>
</protein>
<reference evidence="8 9" key="1">
    <citation type="submission" date="2019-05" db="EMBL/GenBank/DDBJ databases">
        <title>Draft genome sequence of Actinomadura sp. 14C53.</title>
        <authorList>
            <person name="Saricaoglu S."/>
            <person name="Isik K."/>
        </authorList>
    </citation>
    <scope>NUCLEOTIDE SEQUENCE [LARGE SCALE GENOMIC DNA]</scope>
    <source>
        <strain evidence="8 9">14C53</strain>
    </source>
</reference>
<evidence type="ECO:0000256" key="4">
    <source>
        <dbReference type="ARBA" id="ARBA00022827"/>
    </source>
</evidence>
<feature type="region of interest" description="Disordered" evidence="6">
    <location>
        <begin position="385"/>
        <end position="404"/>
    </location>
</feature>
<dbReference type="SUPFAM" id="SSF56176">
    <property type="entry name" value="FAD-binding/transporter-associated domain-like"/>
    <property type="match status" value="1"/>
</dbReference>
<evidence type="ECO:0000313" key="9">
    <source>
        <dbReference type="Proteomes" id="UP000309174"/>
    </source>
</evidence>
<evidence type="ECO:0000313" key="8">
    <source>
        <dbReference type="EMBL" id="TMQ90019.1"/>
    </source>
</evidence>
<keyword evidence="9" id="KW-1185">Reference proteome</keyword>
<dbReference type="Pfam" id="PF01565">
    <property type="entry name" value="FAD_binding_4"/>
    <property type="match status" value="1"/>
</dbReference>
<dbReference type="OrthoDB" id="5169292at2"/>
<sequence>MDSVATSGPLYEKTRRVWNGAVTNRPALVVHARGTADVQAAVRAARDHDLPLSVRSGGHDWLGRGVRDGALVIDLTGMRRVEVDAGTAVATVAGGATAADLIGAASPHGLSAVTGTVGDVGVAGLTLAGGYGPLNGRCGLALDNLLAADVVLADGRAVTADADHEPELFWAIRGGGGNFGVVTSMRLRLHRVDPVLAATIFYPLPQAAAVLDGLNEILSAAPDELTVAAAMLTGPSGAPGLGLLPVWSGDPASGEAPLDRLRRLGDPAVAKVEPTTYSNLLHANDEQPETIGHHVATRTRSLPHFTPDAISALVEAAATFTSPMSRVLCGQFHGAAARVPVESTAFGLRQNHVMATIVGWWPPGDAEPHQTWADTVSEALARDALPGGYPNGLGPDDSGQTAHAYGPNAARLRAAKTRYDPSNTFTATPLP</sequence>
<evidence type="ECO:0000256" key="1">
    <source>
        <dbReference type="ARBA" id="ARBA00001974"/>
    </source>
</evidence>
<comment type="similarity">
    <text evidence="2">Belongs to the oxygen-dependent FAD-linked oxidoreductase family.</text>
</comment>
<name>A0A5C4J100_9ACTN</name>
<dbReference type="Proteomes" id="UP000309174">
    <property type="component" value="Unassembled WGS sequence"/>
</dbReference>
<dbReference type="Gene3D" id="3.40.462.20">
    <property type="match status" value="1"/>
</dbReference>
<feature type="domain" description="FAD-binding PCMH-type" evidence="7">
    <location>
        <begin position="22"/>
        <end position="192"/>
    </location>
</feature>
<dbReference type="PANTHER" id="PTHR42973:SF39">
    <property type="entry name" value="FAD-BINDING PCMH-TYPE DOMAIN-CONTAINING PROTEIN"/>
    <property type="match status" value="1"/>
</dbReference>
<dbReference type="InterPro" id="IPR050416">
    <property type="entry name" value="FAD-linked_Oxidoreductase"/>
</dbReference>
<dbReference type="InterPro" id="IPR016169">
    <property type="entry name" value="FAD-bd_PCMH_sub2"/>
</dbReference>
<dbReference type="InterPro" id="IPR036318">
    <property type="entry name" value="FAD-bd_PCMH-like_sf"/>
</dbReference>
<keyword evidence="5" id="KW-0560">Oxidoreductase</keyword>
<comment type="caution">
    <text evidence="8">The sequence shown here is derived from an EMBL/GenBank/DDBJ whole genome shotgun (WGS) entry which is preliminary data.</text>
</comment>
<keyword evidence="3" id="KW-0285">Flavoprotein</keyword>
<dbReference type="InterPro" id="IPR012951">
    <property type="entry name" value="BBE"/>
</dbReference>
<dbReference type="PROSITE" id="PS51387">
    <property type="entry name" value="FAD_PCMH"/>
    <property type="match status" value="1"/>
</dbReference>
<evidence type="ECO:0000256" key="6">
    <source>
        <dbReference type="SAM" id="MobiDB-lite"/>
    </source>
</evidence>
<keyword evidence="4" id="KW-0274">FAD</keyword>
<evidence type="ECO:0000256" key="3">
    <source>
        <dbReference type="ARBA" id="ARBA00022630"/>
    </source>
</evidence>
<dbReference type="Pfam" id="PF08031">
    <property type="entry name" value="BBE"/>
    <property type="match status" value="1"/>
</dbReference>
<dbReference type="GO" id="GO:0016491">
    <property type="term" value="F:oxidoreductase activity"/>
    <property type="evidence" value="ECO:0007669"/>
    <property type="project" value="UniProtKB-KW"/>
</dbReference>
<dbReference type="Gene3D" id="3.30.43.10">
    <property type="entry name" value="Uridine Diphospho-n-acetylenolpyruvylglucosamine Reductase, domain 2"/>
    <property type="match status" value="1"/>
</dbReference>
<comment type="cofactor">
    <cofactor evidence="1">
        <name>FAD</name>
        <dbReference type="ChEBI" id="CHEBI:57692"/>
    </cofactor>
</comment>
<dbReference type="InterPro" id="IPR016166">
    <property type="entry name" value="FAD-bd_PCMH"/>
</dbReference>
<evidence type="ECO:0000259" key="7">
    <source>
        <dbReference type="PROSITE" id="PS51387"/>
    </source>
</evidence>
<dbReference type="InterPro" id="IPR016167">
    <property type="entry name" value="FAD-bd_PCMH_sub1"/>
</dbReference>
<dbReference type="InterPro" id="IPR006093">
    <property type="entry name" value="Oxy_OxRdtase_FAD_BS"/>
</dbReference>
<organism evidence="8 9">
    <name type="scientific">Actinomadura soli</name>
    <dbReference type="NCBI Taxonomy" id="2508997"/>
    <lineage>
        <taxon>Bacteria</taxon>
        <taxon>Bacillati</taxon>
        <taxon>Actinomycetota</taxon>
        <taxon>Actinomycetes</taxon>
        <taxon>Streptosporangiales</taxon>
        <taxon>Thermomonosporaceae</taxon>
        <taxon>Actinomadura</taxon>
    </lineage>
</organism>
<evidence type="ECO:0000256" key="2">
    <source>
        <dbReference type="ARBA" id="ARBA00005466"/>
    </source>
</evidence>
<proteinExistence type="inferred from homology"/>
<dbReference type="EMBL" id="VCKW01000338">
    <property type="protein sequence ID" value="TMQ90019.1"/>
    <property type="molecule type" value="Genomic_DNA"/>
</dbReference>
<dbReference type="InterPro" id="IPR006094">
    <property type="entry name" value="Oxid_FAD_bind_N"/>
</dbReference>
<dbReference type="GO" id="GO:0071949">
    <property type="term" value="F:FAD binding"/>
    <property type="evidence" value="ECO:0007669"/>
    <property type="project" value="InterPro"/>
</dbReference>
<dbReference type="PANTHER" id="PTHR42973">
    <property type="entry name" value="BINDING OXIDOREDUCTASE, PUTATIVE (AFU_ORTHOLOGUE AFUA_1G17690)-RELATED"/>
    <property type="match status" value="1"/>
</dbReference>
<gene>
    <name evidence="8" type="ORF">ETD83_37295</name>
</gene>